<proteinExistence type="predicted"/>
<organism evidence="1 2">
    <name type="scientific">Flavobacterium croceum DSM 17960</name>
    <dbReference type="NCBI Taxonomy" id="1121886"/>
    <lineage>
        <taxon>Bacteria</taxon>
        <taxon>Pseudomonadati</taxon>
        <taxon>Bacteroidota</taxon>
        <taxon>Flavobacteriia</taxon>
        <taxon>Flavobacteriales</taxon>
        <taxon>Flavobacteriaceae</taxon>
        <taxon>Flavobacterium</taxon>
    </lineage>
</organism>
<evidence type="ECO:0000313" key="1">
    <source>
        <dbReference type="EMBL" id="POS00916.1"/>
    </source>
</evidence>
<evidence type="ECO:0008006" key="3">
    <source>
        <dbReference type="Google" id="ProtNLM"/>
    </source>
</evidence>
<accession>A0A2S4N5H0</accession>
<dbReference type="Proteomes" id="UP000237056">
    <property type="component" value="Unassembled WGS sequence"/>
</dbReference>
<dbReference type="RefSeq" id="WP_103726873.1">
    <property type="nucleotide sequence ID" value="NZ_PQNY01000017.1"/>
</dbReference>
<name>A0A2S4N5H0_9FLAO</name>
<evidence type="ECO:0000313" key="2">
    <source>
        <dbReference type="Proteomes" id="UP000237056"/>
    </source>
</evidence>
<dbReference type="AlphaFoldDB" id="A0A2S4N5H0"/>
<protein>
    <recommendedName>
        <fullName evidence="3">DUF3945 domain-containing protein</fullName>
    </recommendedName>
</protein>
<gene>
    <name evidence="1" type="ORF">Q361_11719</name>
</gene>
<comment type="caution">
    <text evidence="1">The sequence shown here is derived from an EMBL/GenBank/DDBJ whole genome shotgun (WGS) entry which is preliminary data.</text>
</comment>
<dbReference type="EMBL" id="PQNY01000017">
    <property type="protein sequence ID" value="POS00916.1"/>
    <property type="molecule type" value="Genomic_DNA"/>
</dbReference>
<reference evidence="1 2" key="1">
    <citation type="submission" date="2018-01" db="EMBL/GenBank/DDBJ databases">
        <title>Genomic Encyclopedia of Type Strains, Phase I: the one thousand microbial genomes (KMG-I) project.</title>
        <authorList>
            <person name="Goeker M."/>
        </authorList>
    </citation>
    <scope>NUCLEOTIDE SEQUENCE [LARGE SCALE GENOMIC DNA]</scope>
    <source>
        <strain evidence="1 2">DSM 17960</strain>
    </source>
</reference>
<sequence length="301" mass="33722">MAQEKDPKDIPVQSAKDANDKQVVVYAKGDPVVATYEGKKYIGTIENIDKDQVLMKVKNFKDVSELTTDVKSLQPLFFENKEGLKIWTKFSYTEIMEAQKNTPDFKASIEKDMITSLMLGNRTDLVKFAKKIKDNMATVEGKFELKRNADGLPVFNHITKFKELNLDKPVYGQELTEAQKSQLKTTGELGLVAFKSGAKDFNLWVSVDPKLNQVVTKGERDVNIKFVFGTPVSEEAQNLLKKGEGAVVTLKNNEKIYMAVSAASNKADGIKTYSYAKALEFGLIKEKAEEQTQKKTKTVKV</sequence>
<keyword evidence="2" id="KW-1185">Reference proteome</keyword>
<dbReference type="OrthoDB" id="862442at2"/>